<gene>
    <name evidence="1" type="ORF">GQ671_08620</name>
</gene>
<dbReference type="Gene3D" id="3.40.1350.10">
    <property type="match status" value="1"/>
</dbReference>
<dbReference type="OrthoDB" id="9816482at2"/>
<dbReference type="InterPro" id="IPR036890">
    <property type="entry name" value="HATPase_C_sf"/>
</dbReference>
<dbReference type="GO" id="GO:0003676">
    <property type="term" value="F:nucleic acid binding"/>
    <property type="evidence" value="ECO:0007669"/>
    <property type="project" value="InterPro"/>
</dbReference>
<dbReference type="Pfam" id="PF13589">
    <property type="entry name" value="HATPase_c_3"/>
    <property type="match status" value="1"/>
</dbReference>
<dbReference type="GO" id="GO:0005524">
    <property type="term" value="F:ATP binding"/>
    <property type="evidence" value="ECO:0007669"/>
    <property type="project" value="UniProtKB-KW"/>
</dbReference>
<reference evidence="1 2" key="1">
    <citation type="submission" date="2019-12" db="EMBL/GenBank/DDBJ databases">
        <title>Salinicoccus cyprini sp. nov., isolated from gastro-intestinal tract of mirror carp, Cyprinus carpio var. specularis, collected from Gobind Sagar Reservoir, Himachal Pradesh, India.</title>
        <authorList>
            <person name="Talwar C."/>
            <person name="Singh A.K."/>
            <person name="Lal R."/>
            <person name="Negi R.K."/>
        </authorList>
    </citation>
    <scope>NUCLEOTIDE SEQUENCE [LARGE SCALE GENOMIC DNA]</scope>
    <source>
        <strain evidence="1 2">J-82</strain>
    </source>
</reference>
<name>A0A6N8U0N8_9STAP</name>
<keyword evidence="2" id="KW-1185">Reference proteome</keyword>
<evidence type="ECO:0000313" key="2">
    <source>
        <dbReference type="Proteomes" id="UP000436284"/>
    </source>
</evidence>
<dbReference type="SUPFAM" id="SSF55874">
    <property type="entry name" value="ATPase domain of HSP90 chaperone/DNA topoisomerase II/histidine kinase"/>
    <property type="match status" value="1"/>
</dbReference>
<evidence type="ECO:0000313" key="1">
    <source>
        <dbReference type="EMBL" id="MXQ51332.1"/>
    </source>
</evidence>
<dbReference type="InterPro" id="IPR011856">
    <property type="entry name" value="tRNA_endonuc-like_dom_sf"/>
</dbReference>
<keyword evidence="1" id="KW-0067">ATP-binding</keyword>
<dbReference type="EMBL" id="WUUK01000003">
    <property type="protein sequence ID" value="MXQ51332.1"/>
    <property type="molecule type" value="Genomic_DNA"/>
</dbReference>
<sequence>MSQQTGFKMSYDKNTIDHLGIKLYSQFPPVIAELISNAYDAEATNVDITIDYQEKCVVVKDNGHGMTHEEINNSFLKIGRNRRLDSNSGLSKNSLRYVTGKKGLGKLAVFGIAKTISVTSITNGLKNALKINYDDLKSADDSDYQPETLLEYEHTEETNGTVIAIEDIHLKNITPHENLSNSLAKRFNFFDEDFQVTIKNLEEPSEPIIVTRDLYLQSLNEQFSWDFPSSFTDIIKQDVSFKALDEYGVTGKIITNETPLKKADAGFNIYARNKMAAQSIFFNERSNDQFHTYVMGYFNIDFIDEDNEKDFIGTARQSVLWDQSEQLEELKNHLDNLVKYIGREWKRKRGEEKTELIGTKLPENFYAGLSSVDQKQLTKIQKSLTSNSTGEEDAENIVKVLSTVRDLFSFESFQEYITELEQTELTLENVEKIASDWELIESKELSKIAKGRIEAINKFETFVNNDESETKVIQPFLEKFPWMLDPRIANFEREKTFARILKENFPDDSLEEKNKRIDFLCDTANGGIIIIELKRPSIKISQKELNQIIEYKIFVEERYKDSYGKKVECFLISENIKMDPNTRILADGLENNGTLKILSYSQLLKDARNYNKEFISQYEKLTEKITNDGL</sequence>
<dbReference type="Proteomes" id="UP000436284">
    <property type="component" value="Unassembled WGS sequence"/>
</dbReference>
<organism evidence="1 2">
    <name type="scientific">Salinicoccus hispanicus</name>
    <dbReference type="NCBI Taxonomy" id="157225"/>
    <lineage>
        <taxon>Bacteria</taxon>
        <taxon>Bacillati</taxon>
        <taxon>Bacillota</taxon>
        <taxon>Bacilli</taxon>
        <taxon>Bacillales</taxon>
        <taxon>Staphylococcaceae</taxon>
        <taxon>Salinicoccus</taxon>
    </lineage>
</organism>
<dbReference type="RefSeq" id="WP_160655678.1">
    <property type="nucleotide sequence ID" value="NZ_JBHRWU010000001.1"/>
</dbReference>
<dbReference type="Gene3D" id="3.30.565.10">
    <property type="entry name" value="Histidine kinase-like ATPase, C-terminal domain"/>
    <property type="match status" value="1"/>
</dbReference>
<accession>A0A6N8U0N8</accession>
<comment type="caution">
    <text evidence="1">The sequence shown here is derived from an EMBL/GenBank/DDBJ whole genome shotgun (WGS) entry which is preliminary data.</text>
</comment>
<protein>
    <submittedName>
        <fullName evidence="1">ATP-binding protein</fullName>
    </submittedName>
</protein>
<keyword evidence="1" id="KW-0547">Nucleotide-binding</keyword>
<proteinExistence type="predicted"/>
<dbReference type="AlphaFoldDB" id="A0A6N8U0N8"/>